<gene>
    <name evidence="1" type="ORF">HNR46_001255</name>
</gene>
<organism evidence="1 2">
    <name type="scientific">Haloferula luteola</name>
    <dbReference type="NCBI Taxonomy" id="595692"/>
    <lineage>
        <taxon>Bacteria</taxon>
        <taxon>Pseudomonadati</taxon>
        <taxon>Verrucomicrobiota</taxon>
        <taxon>Verrucomicrobiia</taxon>
        <taxon>Verrucomicrobiales</taxon>
        <taxon>Verrucomicrobiaceae</taxon>
        <taxon>Haloferula</taxon>
    </lineage>
</organism>
<proteinExistence type="predicted"/>
<protein>
    <submittedName>
        <fullName evidence="1">Uncharacterized protein</fullName>
    </submittedName>
</protein>
<accession>A0A840VDV6</accession>
<dbReference type="Proteomes" id="UP000557717">
    <property type="component" value="Unassembled WGS sequence"/>
</dbReference>
<dbReference type="RefSeq" id="WP_184016831.1">
    <property type="nucleotide sequence ID" value="NZ_JACHFD010000005.1"/>
</dbReference>
<evidence type="ECO:0000313" key="1">
    <source>
        <dbReference type="EMBL" id="MBB5351021.1"/>
    </source>
</evidence>
<reference evidence="1 2" key="1">
    <citation type="submission" date="2020-08" db="EMBL/GenBank/DDBJ databases">
        <title>Genomic Encyclopedia of Type Strains, Phase IV (KMG-IV): sequencing the most valuable type-strain genomes for metagenomic binning, comparative biology and taxonomic classification.</title>
        <authorList>
            <person name="Goeker M."/>
        </authorList>
    </citation>
    <scope>NUCLEOTIDE SEQUENCE [LARGE SCALE GENOMIC DNA]</scope>
    <source>
        <strain evidence="1 2">YC6886</strain>
    </source>
</reference>
<dbReference type="EMBL" id="JACHFD010000005">
    <property type="protein sequence ID" value="MBB5351021.1"/>
    <property type="molecule type" value="Genomic_DNA"/>
</dbReference>
<sequence>MEFEPQTQQDPLKHMLGNSLRLRTDDPAPPMPAQLCSDLQAHFAPAQAAPVAAVTSRSWWARVTTAFSHPGWAASAVAVVALGVLGPQFLHPSEPAAESFRGEGGGEVASIPVLLVGGPDSAMLQLTEAGDLEARSLKSLASAEAAAAEGNPKVIVDFTEGRIQAIAADGRVVHESPLPTDASQLSISIADAVSRL</sequence>
<comment type="caution">
    <text evidence="1">The sequence shown here is derived from an EMBL/GenBank/DDBJ whole genome shotgun (WGS) entry which is preliminary data.</text>
</comment>
<dbReference type="AlphaFoldDB" id="A0A840VDV6"/>
<evidence type="ECO:0000313" key="2">
    <source>
        <dbReference type="Proteomes" id="UP000557717"/>
    </source>
</evidence>
<name>A0A840VDV6_9BACT</name>
<keyword evidence="2" id="KW-1185">Reference proteome</keyword>